<feature type="transmembrane region" description="Helical" evidence="5">
    <location>
        <begin position="133"/>
        <end position="157"/>
    </location>
</feature>
<keyword evidence="7" id="KW-1185">Reference proteome</keyword>
<keyword evidence="3 5" id="KW-1133">Transmembrane helix</keyword>
<evidence type="ECO:0000256" key="3">
    <source>
        <dbReference type="ARBA" id="ARBA00022989"/>
    </source>
</evidence>
<feature type="transmembrane region" description="Helical" evidence="5">
    <location>
        <begin position="208"/>
        <end position="226"/>
    </location>
</feature>
<feature type="transmembrane region" description="Helical" evidence="5">
    <location>
        <begin position="444"/>
        <end position="461"/>
    </location>
</feature>
<feature type="transmembrane region" description="Helical" evidence="5">
    <location>
        <begin position="246"/>
        <end position="263"/>
    </location>
</feature>
<dbReference type="PANTHER" id="PTHR11785:SF353">
    <property type="entry name" value="METHIONINE TRANSPORTER (EUROFUNG)"/>
    <property type="match status" value="1"/>
</dbReference>
<protein>
    <submittedName>
        <fullName evidence="6">High affinity methionine permease</fullName>
    </submittedName>
</protein>
<feature type="transmembrane region" description="Helical" evidence="5">
    <location>
        <begin position="473"/>
        <end position="498"/>
    </location>
</feature>
<dbReference type="Gene3D" id="1.20.1740.10">
    <property type="entry name" value="Amino acid/polyamine transporter I"/>
    <property type="match status" value="1"/>
</dbReference>
<evidence type="ECO:0000256" key="1">
    <source>
        <dbReference type="ARBA" id="ARBA00004141"/>
    </source>
</evidence>
<dbReference type="EMBL" id="MU793563">
    <property type="protein sequence ID" value="KAJ3781394.1"/>
    <property type="molecule type" value="Genomic_DNA"/>
</dbReference>
<feature type="transmembrane region" description="Helical" evidence="5">
    <location>
        <begin position="90"/>
        <end position="112"/>
    </location>
</feature>
<reference evidence="6" key="1">
    <citation type="submission" date="2022-08" db="EMBL/GenBank/DDBJ databases">
        <authorList>
            <consortium name="DOE Joint Genome Institute"/>
            <person name="Min B."/>
            <person name="Riley R."/>
            <person name="Sierra-Patev S."/>
            <person name="Naranjo-Ortiz M."/>
            <person name="Looney B."/>
            <person name="Konkel Z."/>
            <person name="Slot J.C."/>
            <person name="Sakamoto Y."/>
            <person name="Steenwyk J.L."/>
            <person name="Rokas A."/>
            <person name="Carro J."/>
            <person name="Camarero S."/>
            <person name="Ferreira P."/>
            <person name="Molpeceres G."/>
            <person name="Ruiz-Duenas F.J."/>
            <person name="Serrano A."/>
            <person name="Henrissat B."/>
            <person name="Drula E."/>
            <person name="Hughes K.W."/>
            <person name="Mata J.L."/>
            <person name="Ishikawa N.K."/>
            <person name="Vargas-Isla R."/>
            <person name="Ushijima S."/>
            <person name="Smith C.A."/>
            <person name="Ahrendt S."/>
            <person name="Andreopoulos W."/>
            <person name="He G."/>
            <person name="Labutti K."/>
            <person name="Lipzen A."/>
            <person name="Ng V."/>
            <person name="Sandor L."/>
            <person name="Barry K."/>
            <person name="Martinez A.T."/>
            <person name="Xiao Y."/>
            <person name="Gibbons J.G."/>
            <person name="Terashima K."/>
            <person name="Hibbett D.S."/>
            <person name="Grigoriev I.V."/>
        </authorList>
    </citation>
    <scope>NUCLEOTIDE SEQUENCE</scope>
    <source>
        <strain evidence="6">TFB10291</strain>
    </source>
</reference>
<feature type="transmembrane region" description="Helical" evidence="5">
    <location>
        <begin position="55"/>
        <end position="78"/>
    </location>
</feature>
<dbReference type="GO" id="GO:0015179">
    <property type="term" value="F:L-amino acid transmembrane transporter activity"/>
    <property type="evidence" value="ECO:0007669"/>
    <property type="project" value="TreeGrafter"/>
</dbReference>
<dbReference type="AlphaFoldDB" id="A0AA38KLB2"/>
<feature type="transmembrane region" description="Helical" evidence="5">
    <location>
        <begin position="510"/>
        <end position="535"/>
    </location>
</feature>
<feature type="transmembrane region" description="Helical" evidence="5">
    <location>
        <begin position="385"/>
        <end position="405"/>
    </location>
</feature>
<feature type="transmembrane region" description="Helical" evidence="5">
    <location>
        <begin position="177"/>
        <end position="196"/>
    </location>
</feature>
<gene>
    <name evidence="6" type="ORF">GGU10DRAFT_429979</name>
</gene>
<feature type="transmembrane region" description="Helical" evidence="5">
    <location>
        <begin position="340"/>
        <end position="364"/>
    </location>
</feature>
<name>A0AA38KLB2_9AGAR</name>
<sequence length="595" mass="65365">MASTLKISSIGSDETLDQSRLAAILEEQPTRVSVDEEAFGAPVETISPLGYHVDWISVIFLNVSRIIGVGVFVTPATILRGVGSVGISMIYWVIGFLFSAASLCVYLEYLCYYPQRSGGIVTYLEKAFPRPRLMAPFLYACLFCTLSTSSAACIVFAEYVLLALQYEITKWNVRGVALGLSTAMTMICILSTKWSLHFSNAIGMVKVLALVLIAITGLIVLCGGVPHVPNPGANFSQPFLGTSNNINGLVSALLKIRFSYVGWESVFSMVNEVKDPIPTLKKFAPLSLGVVFVLYMLVNIAYFATVPLEKIKSSNEMIANLFFETIFPSSPNSTNVALTVLQFLVALSSLGSVIAATISASRIIRESGRQGLLPYPQIWASTKPFNTPLAAYLLRWSVTSVLIVIPPPGDAFNFSESSLLTHFFIIKVNSCIYSSLSSVVDLQYYPESIYAFLLVIGLFLVRRRRAAVGAPSVPFRAWTFVAVFALVVNLVIMIIPWVPPEGGIYAGDVSFFYATYCIAGLGVIALSCVIYYFWYVHFPRRGGYRIRQITEKLSDGAQTSKIVKVPVEALEEWDSAHVDDVEHLVGNEEGMRDRM</sequence>
<dbReference type="InterPro" id="IPR050598">
    <property type="entry name" value="AminoAcid_Transporter"/>
</dbReference>
<dbReference type="Pfam" id="PF13520">
    <property type="entry name" value="AA_permease_2"/>
    <property type="match status" value="1"/>
</dbReference>
<comment type="subcellular location">
    <subcellularLocation>
        <location evidence="1">Membrane</location>
        <topology evidence="1">Multi-pass membrane protein</topology>
    </subcellularLocation>
</comment>
<dbReference type="Proteomes" id="UP001163798">
    <property type="component" value="Unassembled WGS sequence"/>
</dbReference>
<accession>A0AA38KLB2</accession>
<dbReference type="PANTHER" id="PTHR11785">
    <property type="entry name" value="AMINO ACID TRANSPORTER"/>
    <property type="match status" value="1"/>
</dbReference>
<evidence type="ECO:0000256" key="5">
    <source>
        <dbReference type="SAM" id="Phobius"/>
    </source>
</evidence>
<organism evidence="6 7">
    <name type="scientific">Lentinula aff. detonsa</name>
    <dbReference type="NCBI Taxonomy" id="2804958"/>
    <lineage>
        <taxon>Eukaryota</taxon>
        <taxon>Fungi</taxon>
        <taxon>Dikarya</taxon>
        <taxon>Basidiomycota</taxon>
        <taxon>Agaricomycotina</taxon>
        <taxon>Agaricomycetes</taxon>
        <taxon>Agaricomycetidae</taxon>
        <taxon>Agaricales</taxon>
        <taxon>Marasmiineae</taxon>
        <taxon>Omphalotaceae</taxon>
        <taxon>Lentinula</taxon>
    </lineage>
</organism>
<evidence type="ECO:0000313" key="6">
    <source>
        <dbReference type="EMBL" id="KAJ3781394.1"/>
    </source>
</evidence>
<dbReference type="InterPro" id="IPR002293">
    <property type="entry name" value="AA/rel_permease1"/>
</dbReference>
<evidence type="ECO:0000256" key="4">
    <source>
        <dbReference type="ARBA" id="ARBA00023136"/>
    </source>
</evidence>
<keyword evidence="2 5" id="KW-0812">Transmembrane</keyword>
<dbReference type="PIRSF" id="PIRSF006060">
    <property type="entry name" value="AA_transporter"/>
    <property type="match status" value="1"/>
</dbReference>
<feature type="transmembrane region" description="Helical" evidence="5">
    <location>
        <begin position="283"/>
        <end position="304"/>
    </location>
</feature>
<comment type="caution">
    <text evidence="6">The sequence shown here is derived from an EMBL/GenBank/DDBJ whole genome shotgun (WGS) entry which is preliminary data.</text>
</comment>
<dbReference type="GO" id="GO:0016020">
    <property type="term" value="C:membrane"/>
    <property type="evidence" value="ECO:0007669"/>
    <property type="project" value="UniProtKB-SubCell"/>
</dbReference>
<keyword evidence="4 5" id="KW-0472">Membrane</keyword>
<proteinExistence type="predicted"/>
<evidence type="ECO:0000256" key="2">
    <source>
        <dbReference type="ARBA" id="ARBA00022692"/>
    </source>
</evidence>
<evidence type="ECO:0000313" key="7">
    <source>
        <dbReference type="Proteomes" id="UP001163798"/>
    </source>
</evidence>